<dbReference type="KEGG" id="pbv:AR543_p0130"/>
<dbReference type="OrthoDB" id="2541577at2"/>
<feature type="transmembrane region" description="Helical" evidence="1">
    <location>
        <begin position="6"/>
        <end position="22"/>
    </location>
</feature>
<keyword evidence="1" id="KW-0472">Membrane</keyword>
<feature type="transmembrane region" description="Helical" evidence="1">
    <location>
        <begin position="258"/>
        <end position="276"/>
    </location>
</feature>
<organism evidence="2 3">
    <name type="scientific">Paenibacillus bovis</name>
    <dbReference type="NCBI Taxonomy" id="1616788"/>
    <lineage>
        <taxon>Bacteria</taxon>
        <taxon>Bacillati</taxon>
        <taxon>Bacillota</taxon>
        <taxon>Bacilli</taxon>
        <taxon>Bacillales</taxon>
        <taxon>Paenibacillaceae</taxon>
        <taxon>Paenibacillus</taxon>
    </lineage>
</organism>
<dbReference type="Proteomes" id="UP000078148">
    <property type="component" value="Plasmid unnamed1"/>
</dbReference>
<protein>
    <recommendedName>
        <fullName evidence="4">Type II secretion system protein GspF domain-containing protein</fullName>
    </recommendedName>
</protein>
<dbReference type="EMBL" id="CP021170">
    <property type="protein sequence ID" value="ARR10738.1"/>
    <property type="molecule type" value="Genomic_DNA"/>
</dbReference>
<dbReference type="AlphaFoldDB" id="A0A1X9T476"/>
<feature type="transmembrane region" description="Helical" evidence="1">
    <location>
        <begin position="223"/>
        <end position="243"/>
    </location>
</feature>
<keyword evidence="1" id="KW-1133">Transmembrane helix</keyword>
<dbReference type="RefSeq" id="WP_087071439.1">
    <property type="nucleotide sequence ID" value="NZ_CP021170.1"/>
</dbReference>
<evidence type="ECO:0008006" key="4">
    <source>
        <dbReference type="Google" id="ProtNLM"/>
    </source>
</evidence>
<reference evidence="2 3" key="1">
    <citation type="journal article" date="2016" name="Int. J. Syst. Evol. Microbiol.">
        <title>Paenibacillus damxungensis sp. nov., isolated from raw yak (Bos grunniens) milk.</title>
        <authorList>
            <person name="Wu Z."/>
            <person name="Gao C."/>
            <person name="Han J."/>
            <person name="Liu Z."/>
        </authorList>
    </citation>
    <scope>NUCLEOTIDE SEQUENCE [LARGE SCALE GENOMIC DNA]</scope>
    <source>
        <strain evidence="2 3">BD3526</strain>
        <plasmid evidence="2 3">unnamed1</plasmid>
    </source>
</reference>
<sequence>MNGILWFLLSGSLIALLVFPAPKRTIKIERIKELLGYKIVQQRAEKIGFEFHVKHYIILIVIAIAIGGFVARMTNNPFIALASVVMGYSLPRIFLSTMEYKYRKDILINLPVNLRKMVARLADCKTVQLSIERSIPSMHGVTKIMFAQLLRKLELGIDLQAALEQMADQIKFQKFDDLVGKLVSSSRDGFHLKSIQGLKESIEDMQADVKLLKRLDIENKAKIAAVYSIIGGIWFIVLAFSYFESNTGGGPGTFDTVFGKIALAFMIVCTFIVLMMKDKYMRLNMNDLR</sequence>
<keyword evidence="3" id="KW-1185">Reference proteome</keyword>
<dbReference type="PANTHER" id="PTHR35007:SF2">
    <property type="entry name" value="PILUS ASSEMBLE PROTEIN"/>
    <property type="match status" value="1"/>
</dbReference>
<evidence type="ECO:0000256" key="1">
    <source>
        <dbReference type="SAM" id="Phobius"/>
    </source>
</evidence>
<keyword evidence="1" id="KW-0812">Transmembrane</keyword>
<accession>A0A1X9T476</accession>
<dbReference type="PANTHER" id="PTHR35007">
    <property type="entry name" value="INTEGRAL MEMBRANE PROTEIN-RELATED"/>
    <property type="match status" value="1"/>
</dbReference>
<gene>
    <name evidence="2" type="ORF">AR543_p0130</name>
</gene>
<keyword evidence="2" id="KW-0614">Plasmid</keyword>
<feature type="transmembrane region" description="Helical" evidence="1">
    <location>
        <begin position="53"/>
        <end position="71"/>
    </location>
</feature>
<evidence type="ECO:0000313" key="2">
    <source>
        <dbReference type="EMBL" id="ARR10738.1"/>
    </source>
</evidence>
<name>A0A1X9T476_9BACL</name>
<geneLocation type="plasmid" evidence="2 3">
    <name>unnamed1</name>
</geneLocation>
<feature type="transmembrane region" description="Helical" evidence="1">
    <location>
        <begin position="77"/>
        <end position="95"/>
    </location>
</feature>
<proteinExistence type="predicted"/>
<evidence type="ECO:0000313" key="3">
    <source>
        <dbReference type="Proteomes" id="UP000078148"/>
    </source>
</evidence>